<dbReference type="PANTHER" id="PTHR44942:SF4">
    <property type="entry name" value="METHYLTRANSFERASE TYPE 11 DOMAIN-CONTAINING PROTEIN"/>
    <property type="match status" value="1"/>
</dbReference>
<sequence length="222" mass="24700">MLADAAPSRACAVDVGCGTGLLTALLAEYFERVYGLDVSAGQLAHASPRPPIEYRVAQAEATGLPDRCADLITVAQAAHWLDLPAFYREVRRIAADGAVVALITYGTAELESDLQPRFRRFYADELGPYWEPERRLVETRYSGIDFPFAPVEITVPDIERDWTLDEFAGFLSTWSAVRRAEKEGAHDLVARLVEDLYPLWGNEYRHVSWPVTVVAGRVVESS</sequence>
<evidence type="ECO:0000256" key="3">
    <source>
        <dbReference type="ARBA" id="ARBA00022679"/>
    </source>
</evidence>
<dbReference type="InterPro" id="IPR029063">
    <property type="entry name" value="SAM-dependent_MTases_sf"/>
</dbReference>
<feature type="domain" description="Methyltransferase type 11" evidence="4">
    <location>
        <begin position="13"/>
        <end position="100"/>
    </location>
</feature>
<dbReference type="PANTHER" id="PTHR44942">
    <property type="entry name" value="METHYLTRANSF_11 DOMAIN-CONTAINING PROTEIN"/>
    <property type="match status" value="1"/>
</dbReference>
<reference evidence="5 6" key="1">
    <citation type="submission" date="2018-03" db="EMBL/GenBank/DDBJ databases">
        <title>Characteristics and genome of n-alkane degrading marine bacteria Gordonia iterans isolated from crude oil contaminated in Tae-an, South Korea.</title>
        <authorList>
            <person name="Lee S.-S."/>
            <person name="Kim H."/>
        </authorList>
    </citation>
    <scope>NUCLEOTIDE SEQUENCE [LARGE SCALE GENOMIC DNA]</scope>
    <source>
        <strain evidence="5 6">Co17</strain>
    </source>
</reference>
<dbReference type="EMBL" id="CP027433">
    <property type="protein sequence ID" value="AVM02137.1"/>
    <property type="molecule type" value="Genomic_DNA"/>
</dbReference>
<keyword evidence="6" id="KW-1185">Reference proteome</keyword>
<gene>
    <name evidence="5" type="ORF">C6V83_09415</name>
</gene>
<dbReference type="GO" id="GO:0008757">
    <property type="term" value="F:S-adenosylmethionine-dependent methyltransferase activity"/>
    <property type="evidence" value="ECO:0007669"/>
    <property type="project" value="InterPro"/>
</dbReference>
<keyword evidence="3 5" id="KW-0808">Transferase</keyword>
<evidence type="ECO:0000256" key="1">
    <source>
        <dbReference type="ARBA" id="ARBA00008361"/>
    </source>
</evidence>
<evidence type="ECO:0000313" key="5">
    <source>
        <dbReference type="EMBL" id="AVM02137.1"/>
    </source>
</evidence>
<dbReference type="KEGG" id="git:C6V83_09415"/>
<protein>
    <submittedName>
        <fullName evidence="5">Class I SAM-dependent methyltransferase</fullName>
    </submittedName>
</protein>
<dbReference type="AlphaFoldDB" id="A0A2S0KKD0"/>
<dbReference type="CDD" id="cd02440">
    <property type="entry name" value="AdoMet_MTases"/>
    <property type="match status" value="1"/>
</dbReference>
<keyword evidence="2 5" id="KW-0489">Methyltransferase</keyword>
<evidence type="ECO:0000259" key="4">
    <source>
        <dbReference type="Pfam" id="PF08241"/>
    </source>
</evidence>
<evidence type="ECO:0000313" key="6">
    <source>
        <dbReference type="Proteomes" id="UP000239814"/>
    </source>
</evidence>
<accession>A0A2S0KKD0</accession>
<dbReference type="GO" id="GO:0032259">
    <property type="term" value="P:methylation"/>
    <property type="evidence" value="ECO:0007669"/>
    <property type="project" value="UniProtKB-KW"/>
</dbReference>
<dbReference type="SUPFAM" id="SSF53335">
    <property type="entry name" value="S-adenosyl-L-methionine-dependent methyltransferases"/>
    <property type="match status" value="1"/>
</dbReference>
<name>A0A2S0KKD0_9ACTN</name>
<proteinExistence type="inferred from homology"/>
<comment type="similarity">
    <text evidence="1">Belongs to the methyltransferase superfamily.</text>
</comment>
<dbReference type="Proteomes" id="UP000239814">
    <property type="component" value="Chromosome"/>
</dbReference>
<dbReference type="InterPro" id="IPR013216">
    <property type="entry name" value="Methyltransf_11"/>
</dbReference>
<dbReference type="InterPro" id="IPR051052">
    <property type="entry name" value="Diverse_substrate_MTase"/>
</dbReference>
<organism evidence="5 6">
    <name type="scientific">Gordonia iterans</name>
    <dbReference type="NCBI Taxonomy" id="1004901"/>
    <lineage>
        <taxon>Bacteria</taxon>
        <taxon>Bacillati</taxon>
        <taxon>Actinomycetota</taxon>
        <taxon>Actinomycetes</taxon>
        <taxon>Mycobacteriales</taxon>
        <taxon>Gordoniaceae</taxon>
        <taxon>Gordonia</taxon>
    </lineage>
</organism>
<dbReference type="Pfam" id="PF08241">
    <property type="entry name" value="Methyltransf_11"/>
    <property type="match status" value="1"/>
</dbReference>
<evidence type="ECO:0000256" key="2">
    <source>
        <dbReference type="ARBA" id="ARBA00022603"/>
    </source>
</evidence>
<dbReference type="Gene3D" id="3.40.50.150">
    <property type="entry name" value="Vaccinia Virus protein VP39"/>
    <property type="match status" value="1"/>
</dbReference>